<dbReference type="PANTHER" id="PTHR23275">
    <property type="entry name" value="CABRIOLET.-RELATED"/>
    <property type="match status" value="1"/>
</dbReference>
<sequence>MFKKLILINLLIFVILTESSQQQNNGVVNASTECQEGYYYDQDTRECASCQTKFGNCLQCTQNSCSQCVTGYLILDSDTQCIKSTLIDKHIGDHCHEGCDICYLSGECMECLDGYYINLEENEDTTCVICTSKFDNCQRCTKNSCTRCQAGYSKNNSDQCQKESTTDDNSVQYGESCSQGCDICSQSGECLQCSDGFYEDSSVNGNKVCNSCSSKFSNCQRCTYSFCERCITRYSYDKPEKNCKEGDGTKGNLATFCFDGCYLCDESGKCNECWDGYYDDQEDNENQHCLSCSSKFINCVTCDKKNCTQCKDGYYFNESQQQCLINPTS</sequence>
<reference evidence="3 4" key="1">
    <citation type="submission" date="2011-07" db="EMBL/GenBank/DDBJ databases">
        <authorList>
            <person name="Coyne R."/>
            <person name="Brami D."/>
            <person name="Johnson J."/>
            <person name="Hostetler J."/>
            <person name="Hannick L."/>
            <person name="Clark T."/>
            <person name="Cassidy-Hanley D."/>
            <person name="Inman J."/>
        </authorList>
    </citation>
    <scope>NUCLEOTIDE SEQUENCE [LARGE SCALE GENOMIC DNA]</scope>
    <source>
        <strain evidence="3 4">G5</strain>
    </source>
</reference>
<dbReference type="Proteomes" id="UP000008983">
    <property type="component" value="Unassembled WGS sequence"/>
</dbReference>
<evidence type="ECO:0000313" key="4">
    <source>
        <dbReference type="Proteomes" id="UP000008983"/>
    </source>
</evidence>
<dbReference type="EC" id="3.4.21.75" evidence="3"/>
<evidence type="ECO:0000256" key="1">
    <source>
        <dbReference type="SAM" id="SignalP"/>
    </source>
</evidence>
<dbReference type="InterPro" id="IPR052798">
    <property type="entry name" value="Giardia_VSA"/>
</dbReference>
<evidence type="ECO:0000313" key="3">
    <source>
        <dbReference type="EMBL" id="EGR31290.1"/>
    </source>
</evidence>
<dbReference type="EMBL" id="GL983892">
    <property type="protein sequence ID" value="EGR31290.1"/>
    <property type="molecule type" value="Genomic_DNA"/>
</dbReference>
<keyword evidence="3" id="KW-0808">Transferase</keyword>
<keyword evidence="1" id="KW-0732">Signal</keyword>
<dbReference type="AlphaFoldDB" id="G0QU15"/>
<dbReference type="SMART" id="SM00181">
    <property type="entry name" value="EGF"/>
    <property type="match status" value="4"/>
</dbReference>
<dbReference type="OMA" id="CVECCAG"/>
<dbReference type="SUPFAM" id="SSF57184">
    <property type="entry name" value="Growth factor receptor domain"/>
    <property type="match status" value="3"/>
</dbReference>
<dbReference type="GeneID" id="14907429"/>
<dbReference type="RefSeq" id="XP_004034776.1">
    <property type="nucleotide sequence ID" value="XM_004034728.1"/>
</dbReference>
<name>G0QU15_ICHMU</name>
<feature type="domain" description="EGF-like" evidence="2">
    <location>
        <begin position="46"/>
        <end position="82"/>
    </location>
</feature>
<dbReference type="PANTHER" id="PTHR23275:SF100">
    <property type="entry name" value="EGF-LIKE DOMAIN-CONTAINING PROTEIN"/>
    <property type="match status" value="1"/>
</dbReference>
<dbReference type="Gene3D" id="2.10.220.10">
    <property type="entry name" value="Hormone Receptor, Insulin-like Growth Factor Receptor 1, Chain A, domain 2"/>
    <property type="match status" value="1"/>
</dbReference>
<gene>
    <name evidence="3" type="ORF">IMG5_114020</name>
</gene>
<feature type="domain" description="EGF-like" evidence="2">
    <location>
        <begin position="129"/>
        <end position="161"/>
    </location>
</feature>
<accession>G0QU15</accession>
<proteinExistence type="predicted"/>
<feature type="signal peptide" evidence="1">
    <location>
        <begin position="1"/>
        <end position="21"/>
    </location>
</feature>
<dbReference type="GO" id="GO:0004252">
    <property type="term" value="F:serine-type endopeptidase activity"/>
    <property type="evidence" value="ECO:0007669"/>
    <property type="project" value="UniProtKB-EC"/>
</dbReference>
<dbReference type="InterPro" id="IPR000742">
    <property type="entry name" value="EGF"/>
</dbReference>
<dbReference type="EC" id="2.7.1.107" evidence="3"/>
<organism evidence="3 4">
    <name type="scientific">Ichthyophthirius multifiliis</name>
    <name type="common">White spot disease agent</name>
    <name type="synonym">Ich</name>
    <dbReference type="NCBI Taxonomy" id="5932"/>
    <lineage>
        <taxon>Eukaryota</taxon>
        <taxon>Sar</taxon>
        <taxon>Alveolata</taxon>
        <taxon>Ciliophora</taxon>
        <taxon>Intramacronucleata</taxon>
        <taxon>Oligohymenophorea</taxon>
        <taxon>Hymenostomatida</taxon>
        <taxon>Ophryoglenina</taxon>
        <taxon>Ichthyophthirius</taxon>
    </lineage>
</organism>
<feature type="chain" id="PRO_5003408194" evidence="1">
    <location>
        <begin position="22"/>
        <end position="329"/>
    </location>
</feature>
<dbReference type="InterPro" id="IPR009030">
    <property type="entry name" value="Growth_fac_rcpt_cys_sf"/>
</dbReference>
<protein>
    <submittedName>
        <fullName evidence="3">Neurohypophysial n-terminal domain protein</fullName>
        <ecNumber evidence="3">2.7.1.107</ecNumber>
        <ecNumber evidence="3">3.4.21.75</ecNumber>
    </submittedName>
</protein>
<dbReference type="SMART" id="SM00261">
    <property type="entry name" value="FU"/>
    <property type="match status" value="4"/>
</dbReference>
<dbReference type="GO" id="GO:0004143">
    <property type="term" value="F:ATP-dependent diacylglycerol kinase activity"/>
    <property type="evidence" value="ECO:0007669"/>
    <property type="project" value="UniProtKB-EC"/>
</dbReference>
<dbReference type="OrthoDB" id="282489at2759"/>
<feature type="domain" description="EGF-like" evidence="2">
    <location>
        <begin position="176"/>
        <end position="210"/>
    </location>
</feature>
<keyword evidence="4" id="KW-1185">Reference proteome</keyword>
<dbReference type="InParanoid" id="G0QU15"/>
<evidence type="ECO:0000259" key="2">
    <source>
        <dbReference type="SMART" id="SM00181"/>
    </source>
</evidence>
<feature type="domain" description="EGF-like" evidence="2">
    <location>
        <begin position="94"/>
        <end position="128"/>
    </location>
</feature>
<keyword evidence="3" id="KW-0378">Hydrolase</keyword>
<dbReference type="InterPro" id="IPR006212">
    <property type="entry name" value="Furin_repeat"/>
</dbReference>